<comment type="caution">
    <text evidence="1">The sequence shown here is derived from an EMBL/GenBank/DDBJ whole genome shotgun (WGS) entry which is preliminary data.</text>
</comment>
<dbReference type="Proteomes" id="UP000886501">
    <property type="component" value="Unassembled WGS sequence"/>
</dbReference>
<gene>
    <name evidence="1" type="ORF">BDM02DRAFT_3114447</name>
</gene>
<name>A0ACB6ZH41_THEGA</name>
<proteinExistence type="predicted"/>
<reference evidence="1" key="2">
    <citation type="journal article" date="2020" name="Nat. Commun.">
        <title>Large-scale genome sequencing of mycorrhizal fungi provides insights into the early evolution of symbiotic traits.</title>
        <authorList>
            <person name="Miyauchi S."/>
            <person name="Kiss E."/>
            <person name="Kuo A."/>
            <person name="Drula E."/>
            <person name="Kohler A."/>
            <person name="Sanchez-Garcia M."/>
            <person name="Morin E."/>
            <person name="Andreopoulos B."/>
            <person name="Barry K.W."/>
            <person name="Bonito G."/>
            <person name="Buee M."/>
            <person name="Carver A."/>
            <person name="Chen C."/>
            <person name="Cichocki N."/>
            <person name="Clum A."/>
            <person name="Culley D."/>
            <person name="Crous P.W."/>
            <person name="Fauchery L."/>
            <person name="Girlanda M."/>
            <person name="Hayes R.D."/>
            <person name="Keri Z."/>
            <person name="LaButti K."/>
            <person name="Lipzen A."/>
            <person name="Lombard V."/>
            <person name="Magnuson J."/>
            <person name="Maillard F."/>
            <person name="Murat C."/>
            <person name="Nolan M."/>
            <person name="Ohm R.A."/>
            <person name="Pangilinan J."/>
            <person name="Pereira M.F."/>
            <person name="Perotto S."/>
            <person name="Peter M."/>
            <person name="Pfister S."/>
            <person name="Riley R."/>
            <person name="Sitrit Y."/>
            <person name="Stielow J.B."/>
            <person name="Szollosi G."/>
            <person name="Zifcakova L."/>
            <person name="Stursova M."/>
            <person name="Spatafora J.W."/>
            <person name="Tedersoo L."/>
            <person name="Vaario L.M."/>
            <person name="Yamada A."/>
            <person name="Yan M."/>
            <person name="Wang P."/>
            <person name="Xu J."/>
            <person name="Bruns T."/>
            <person name="Baldrian P."/>
            <person name="Vilgalys R."/>
            <person name="Dunand C."/>
            <person name="Henrissat B."/>
            <person name="Grigoriev I.V."/>
            <person name="Hibbett D."/>
            <person name="Nagy L.G."/>
            <person name="Martin F.M."/>
        </authorList>
    </citation>
    <scope>NUCLEOTIDE SEQUENCE</scope>
    <source>
        <strain evidence="1">P2</strain>
    </source>
</reference>
<evidence type="ECO:0000313" key="1">
    <source>
        <dbReference type="EMBL" id="KAF9649090.1"/>
    </source>
</evidence>
<organism evidence="1 2">
    <name type="scientific">Thelephora ganbajun</name>
    <name type="common">Ganba fungus</name>
    <dbReference type="NCBI Taxonomy" id="370292"/>
    <lineage>
        <taxon>Eukaryota</taxon>
        <taxon>Fungi</taxon>
        <taxon>Dikarya</taxon>
        <taxon>Basidiomycota</taxon>
        <taxon>Agaricomycotina</taxon>
        <taxon>Agaricomycetes</taxon>
        <taxon>Thelephorales</taxon>
        <taxon>Thelephoraceae</taxon>
        <taxon>Thelephora</taxon>
    </lineage>
</organism>
<dbReference type="EMBL" id="MU118003">
    <property type="protein sequence ID" value="KAF9649090.1"/>
    <property type="molecule type" value="Genomic_DNA"/>
</dbReference>
<keyword evidence="2" id="KW-1185">Reference proteome</keyword>
<accession>A0ACB6ZH41</accession>
<protein>
    <submittedName>
        <fullName evidence="1">Uncharacterized protein</fullName>
    </submittedName>
</protein>
<reference evidence="1" key="1">
    <citation type="submission" date="2019-10" db="EMBL/GenBank/DDBJ databases">
        <authorList>
            <consortium name="DOE Joint Genome Institute"/>
            <person name="Kuo A."/>
            <person name="Miyauchi S."/>
            <person name="Kiss E."/>
            <person name="Drula E."/>
            <person name="Kohler A."/>
            <person name="Sanchez-Garcia M."/>
            <person name="Andreopoulos B."/>
            <person name="Barry K.W."/>
            <person name="Bonito G."/>
            <person name="Buee M."/>
            <person name="Carver A."/>
            <person name="Chen C."/>
            <person name="Cichocki N."/>
            <person name="Clum A."/>
            <person name="Culley D."/>
            <person name="Crous P.W."/>
            <person name="Fauchery L."/>
            <person name="Girlanda M."/>
            <person name="Hayes R."/>
            <person name="Keri Z."/>
            <person name="Labutti K."/>
            <person name="Lipzen A."/>
            <person name="Lombard V."/>
            <person name="Magnuson J."/>
            <person name="Maillard F."/>
            <person name="Morin E."/>
            <person name="Murat C."/>
            <person name="Nolan M."/>
            <person name="Ohm R."/>
            <person name="Pangilinan J."/>
            <person name="Pereira M."/>
            <person name="Perotto S."/>
            <person name="Peter M."/>
            <person name="Riley R."/>
            <person name="Sitrit Y."/>
            <person name="Stielow B."/>
            <person name="Szollosi G."/>
            <person name="Zifcakova L."/>
            <person name="Stursova M."/>
            <person name="Spatafora J.W."/>
            <person name="Tedersoo L."/>
            <person name="Vaario L.-M."/>
            <person name="Yamada A."/>
            <person name="Yan M."/>
            <person name="Wang P."/>
            <person name="Xu J."/>
            <person name="Bruns T."/>
            <person name="Baldrian P."/>
            <person name="Vilgalys R."/>
            <person name="Henrissat B."/>
            <person name="Grigoriev I.V."/>
            <person name="Hibbett D."/>
            <person name="Nagy L.G."/>
            <person name="Martin F.M."/>
        </authorList>
    </citation>
    <scope>NUCLEOTIDE SEQUENCE</scope>
    <source>
        <strain evidence="1">P2</strain>
    </source>
</reference>
<evidence type="ECO:0000313" key="2">
    <source>
        <dbReference type="Proteomes" id="UP000886501"/>
    </source>
</evidence>
<sequence length="232" mass="26918">MGPWVDIHLLNLLDLAITSSRVMAYVCCWEPQDQRWEILVWDWKNGHLVLEISSAEGDRLVGYNTRALFLDEFRMMVFSVGHTGDSPEFTLFNTLTPQRHSRNLRRFRVPPRYRDWFVSVKTDREMPLGTLNRDGPLITDPAQAFLLVDLCNNDMSSHVFIVFRTQTLIAHACLISADTYIHWDELERDAMISYGDPDARFTYLCSGSSYGCAKDASWPWWYNPPVSPHLRL</sequence>